<reference evidence="2" key="1">
    <citation type="submission" date="2020-06" db="EMBL/GenBank/DDBJ databases">
        <title>Stable isotope informed genome-resolved metagenomics uncovers potential trophic interactions in rhizosphere soil.</title>
        <authorList>
            <person name="Starr E.P."/>
            <person name="Shi S."/>
            <person name="Blazewicz S.J."/>
            <person name="Koch B.J."/>
            <person name="Probst A.J."/>
            <person name="Hungate B.A."/>
            <person name="Pett-Ridge J."/>
            <person name="Firestone M.K."/>
            <person name="Banfield J.F."/>
        </authorList>
    </citation>
    <scope>NUCLEOTIDE SEQUENCE</scope>
    <source>
        <strain evidence="2">YM_69_17</strain>
    </source>
</reference>
<comment type="caution">
    <text evidence="2">The sequence shown here is derived from an EMBL/GenBank/DDBJ whole genome shotgun (WGS) entry which is preliminary data.</text>
</comment>
<dbReference type="CDD" id="cd06325">
    <property type="entry name" value="PBP1_ABC_unchar_transporter"/>
    <property type="match status" value="1"/>
</dbReference>
<feature type="chain" id="PRO_5037301354" evidence="1">
    <location>
        <begin position="24"/>
        <end position="321"/>
    </location>
</feature>
<dbReference type="InterPro" id="IPR007487">
    <property type="entry name" value="ABC_transpt-TYRBP-like"/>
</dbReference>
<dbReference type="Proteomes" id="UP000700706">
    <property type="component" value="Unassembled WGS sequence"/>
</dbReference>
<protein>
    <submittedName>
        <fullName evidence="2">ABC transporter substrate-binding protein</fullName>
    </submittedName>
</protein>
<gene>
    <name evidence="2" type="ORF">JF625_19165</name>
</gene>
<evidence type="ECO:0000313" key="3">
    <source>
        <dbReference type="Proteomes" id="UP000700706"/>
    </source>
</evidence>
<dbReference type="InterPro" id="IPR028082">
    <property type="entry name" value="Peripla_BP_I"/>
</dbReference>
<evidence type="ECO:0000313" key="2">
    <source>
        <dbReference type="EMBL" id="MBW8727254.1"/>
    </source>
</evidence>
<accession>A0A952KM34</accession>
<dbReference type="AlphaFoldDB" id="A0A952KM34"/>
<dbReference type="PANTHER" id="PTHR35271">
    <property type="entry name" value="ABC TRANSPORTER, SUBSTRATE-BINDING LIPOPROTEIN-RELATED"/>
    <property type="match status" value="1"/>
</dbReference>
<dbReference type="PANTHER" id="PTHR35271:SF1">
    <property type="entry name" value="ABC TRANSPORTER, SUBSTRATE-BINDING LIPOPROTEIN"/>
    <property type="match status" value="1"/>
</dbReference>
<dbReference type="Pfam" id="PF04392">
    <property type="entry name" value="ABC_sub_bind"/>
    <property type="match status" value="1"/>
</dbReference>
<feature type="signal peptide" evidence="1">
    <location>
        <begin position="1"/>
        <end position="23"/>
    </location>
</feature>
<name>A0A952KM34_9PROT</name>
<dbReference type="Gene3D" id="3.40.50.2300">
    <property type="match status" value="2"/>
</dbReference>
<sequence length="321" mass="32862">MPIIRLALAAGAALALLSAAAPAADKAVVAVTAIVEHPQLDAVRDGVKAALAQAGYKEGETLVFEYESAQGSPATAAQIAQKYVGQAPDVIVPITTPSAQAVAAATRDIPVVFGAITDPVGAGLVASREHPGGNVTGTSDMLPLADHLDLIRAILPDARTIGVIYNPAEANSIWTVTALHEMAPDRGLGIVEATVTKTADVRSAALSLVGNVDAIYIPTDNTVASAAEAVVGVGLENRIPVFGAETESVVRGAVAAIGFDYYQLGRETGAMVVRVLQGEKPGEMPVVNARGSDLFVNLRSATAIGLTIPPDVLGRATKVIR</sequence>
<keyword evidence="1" id="KW-0732">Signal</keyword>
<dbReference type="SUPFAM" id="SSF53822">
    <property type="entry name" value="Periplasmic binding protein-like I"/>
    <property type="match status" value="1"/>
</dbReference>
<evidence type="ECO:0000256" key="1">
    <source>
        <dbReference type="SAM" id="SignalP"/>
    </source>
</evidence>
<dbReference type="EMBL" id="JAEKLZ010000263">
    <property type="protein sequence ID" value="MBW8727254.1"/>
    <property type="molecule type" value="Genomic_DNA"/>
</dbReference>
<proteinExistence type="predicted"/>
<organism evidence="2 3">
    <name type="scientific">Inquilinus limosus</name>
    <dbReference type="NCBI Taxonomy" id="171674"/>
    <lineage>
        <taxon>Bacteria</taxon>
        <taxon>Pseudomonadati</taxon>
        <taxon>Pseudomonadota</taxon>
        <taxon>Alphaproteobacteria</taxon>
        <taxon>Rhodospirillales</taxon>
        <taxon>Rhodospirillaceae</taxon>
        <taxon>Inquilinus</taxon>
    </lineage>
</organism>